<gene>
    <name evidence="4" type="ORF">FPL22_15035</name>
</gene>
<dbReference type="InterPro" id="IPR003423">
    <property type="entry name" value="OMP_efflux"/>
</dbReference>
<evidence type="ECO:0000256" key="1">
    <source>
        <dbReference type="ARBA" id="ARBA00007613"/>
    </source>
</evidence>
<dbReference type="AlphaFoldDB" id="A0A556QLC7"/>
<reference evidence="4 5" key="1">
    <citation type="submission" date="2019-07" db="EMBL/GenBank/DDBJ databases">
        <title>Description of 53C-WASEF.</title>
        <authorList>
            <person name="Pitt A."/>
            <person name="Hahn M.W."/>
        </authorList>
    </citation>
    <scope>NUCLEOTIDE SEQUENCE [LARGE SCALE GENOMIC DNA]</scope>
    <source>
        <strain evidence="4 5">53C-WASEF</strain>
    </source>
</reference>
<dbReference type="InterPro" id="IPR010131">
    <property type="entry name" value="MdtP/NodT-like"/>
</dbReference>
<evidence type="ECO:0000313" key="5">
    <source>
        <dbReference type="Proteomes" id="UP000315648"/>
    </source>
</evidence>
<evidence type="ECO:0000256" key="3">
    <source>
        <dbReference type="SAM" id="SignalP"/>
    </source>
</evidence>
<keyword evidence="5" id="KW-1185">Reference proteome</keyword>
<keyword evidence="3" id="KW-0732">Signal</keyword>
<dbReference type="Pfam" id="PF02321">
    <property type="entry name" value="OEP"/>
    <property type="match status" value="1"/>
</dbReference>
<accession>A0A556QLC7</accession>
<dbReference type="PANTHER" id="PTHR30203:SF24">
    <property type="entry name" value="BLR4935 PROTEIN"/>
    <property type="match status" value="1"/>
</dbReference>
<dbReference type="Proteomes" id="UP000315648">
    <property type="component" value="Unassembled WGS sequence"/>
</dbReference>
<feature type="signal peptide" evidence="3">
    <location>
        <begin position="1"/>
        <end position="24"/>
    </location>
</feature>
<keyword evidence="2" id="KW-0175">Coiled coil</keyword>
<dbReference type="Gene3D" id="1.20.1600.10">
    <property type="entry name" value="Outer membrane efflux proteins (OEP)"/>
    <property type="match status" value="1"/>
</dbReference>
<feature type="coiled-coil region" evidence="2">
    <location>
        <begin position="175"/>
        <end position="204"/>
    </location>
</feature>
<organism evidence="4 5">
    <name type="scientific">Rariglobus hedericola</name>
    <dbReference type="NCBI Taxonomy" id="2597822"/>
    <lineage>
        <taxon>Bacteria</taxon>
        <taxon>Pseudomonadati</taxon>
        <taxon>Verrucomicrobiota</taxon>
        <taxon>Opitutia</taxon>
        <taxon>Opitutales</taxon>
        <taxon>Opitutaceae</taxon>
        <taxon>Rariglobus</taxon>
    </lineage>
</organism>
<dbReference type="OrthoDB" id="190425at2"/>
<evidence type="ECO:0000313" key="4">
    <source>
        <dbReference type="EMBL" id="TSJ77402.1"/>
    </source>
</evidence>
<name>A0A556QLC7_9BACT</name>
<protein>
    <submittedName>
        <fullName evidence="4">TolC family protein</fullName>
    </submittedName>
</protein>
<comment type="caution">
    <text evidence="4">The sequence shown here is derived from an EMBL/GenBank/DDBJ whole genome shotgun (WGS) entry which is preliminary data.</text>
</comment>
<comment type="similarity">
    <text evidence="1">Belongs to the outer membrane factor (OMF) (TC 1.B.17) family.</text>
</comment>
<dbReference type="GO" id="GO:0015562">
    <property type="term" value="F:efflux transmembrane transporter activity"/>
    <property type="evidence" value="ECO:0007669"/>
    <property type="project" value="InterPro"/>
</dbReference>
<dbReference type="PANTHER" id="PTHR30203">
    <property type="entry name" value="OUTER MEMBRANE CATION EFFLUX PROTEIN"/>
    <property type="match status" value="1"/>
</dbReference>
<feature type="chain" id="PRO_5021738732" evidence="3">
    <location>
        <begin position="25"/>
        <end position="422"/>
    </location>
</feature>
<proteinExistence type="inferred from homology"/>
<evidence type="ECO:0000256" key="2">
    <source>
        <dbReference type="SAM" id="Coils"/>
    </source>
</evidence>
<sequence length="422" mass="44825">MFCFSRLRHLCGSLLLCTAGPLSAQQLSLADALRRADEQNPSLHAQDSTRRAAEALIEQAGVRPNPTLDVTAENFAGTGALRGVDSIETTVQASQTFERGGKRAKRLSVARREREVADHEFTVRRAEVLASTVAAYIDVLAAQERLALSTASLDLARETTDAVAARVKAAVASTAESARARAALATARADHARAESTLTQARAALATIWGGTATDVTTLAGTLRMPDELPAAETLLAKLTTHPRFALQQATISSHRASLQLAQSKNAQDITVGGGVRFLRENSDAGLVAGVSIPLPFRSQNQGNIRAARETLAGAEQATRVIDAALRASFSAAWQDLQISRSIARDLRTDALPATEEALALVRHAYAQGELPLLGVLEAQRAHTVLRREILDAETASASALVRVEALTDPAFPLTTALLSSR</sequence>
<dbReference type="EMBL" id="VMBG01000002">
    <property type="protein sequence ID" value="TSJ77402.1"/>
    <property type="molecule type" value="Genomic_DNA"/>
</dbReference>
<dbReference type="SUPFAM" id="SSF56954">
    <property type="entry name" value="Outer membrane efflux proteins (OEP)"/>
    <property type="match status" value="1"/>
</dbReference>